<gene>
    <name evidence="1" type="ORF">NN484_16595</name>
</gene>
<protein>
    <submittedName>
        <fullName evidence="1">Lipopolysaccharide biosynthesis protein</fullName>
    </submittedName>
</protein>
<dbReference type="RefSeq" id="WP_215502114.1">
    <property type="nucleotide sequence ID" value="NZ_CP101655.1"/>
</dbReference>
<organism evidence="1 2">
    <name type="scientific">Pseudomonas serboccidentalis</name>
    <dbReference type="NCBI Taxonomy" id="2964670"/>
    <lineage>
        <taxon>Bacteria</taxon>
        <taxon>Pseudomonadati</taxon>
        <taxon>Pseudomonadota</taxon>
        <taxon>Gammaproteobacteria</taxon>
        <taxon>Pseudomonadales</taxon>
        <taxon>Pseudomonadaceae</taxon>
        <taxon>Pseudomonas</taxon>
    </lineage>
</organism>
<sequence>MRRVAFYLFYDNDGVVDDYIVYKLRKLRAHVDTIFFVSNSKIATGSLEKVEQLVDTVYCRENTGFDVWAYKESIEKFGWEELRQYDEALFLNYTFYAPIFPFSELFDSMNEANVDFWGVSAHNQISPNPFTGKGDLPFHIQSHFIAVRNKMLCSDSFYKYWHEMPMINSYEESILKHEGRFTQYFKDLGFQCAVYLDPATYNTDHPVFSEIDLTIERRSPILKRRPFFHDPVFLESQAIDVKRALDFVREKSDYDEGLIWKNLIRTTPLRTIYTNIEQLSILSDSHANSISPGLSLKRVAVIAHIYYVDMLDEIMDLVKNIPLVCSLFITTDSEEKKTQIINTLAGLSFCDFSVLVCASNFGRDTSALFITCRDVVLQGGFDYICRLHSKKSPQDGWAKASMFKRHLFENLLSSNEYVTNVLEMFEAEPWVGVAMPPAVHIGYPTLGHGWFLNRERAVDVASKIGLNVPLDIETPIATYGSMYWFRPVALRKLFEHEWKWSDFDEERYGDGDLPHVLERLITYCAQDAGFISRCIMTPAQASKNYVKLEYKVQALSSCFPSGDLREQMQIARTARFAGGVIVSLKRSIMFRFPRLAPLLRSGYRWALKK</sequence>
<dbReference type="EMBL" id="CP101655">
    <property type="protein sequence ID" value="WDR38851.1"/>
    <property type="molecule type" value="Genomic_DNA"/>
</dbReference>
<evidence type="ECO:0000313" key="1">
    <source>
        <dbReference type="EMBL" id="WDR38851.1"/>
    </source>
</evidence>
<reference evidence="1 2" key="1">
    <citation type="submission" date="2022-07" db="EMBL/GenBank/DDBJ databases">
        <authorList>
            <person name="Abrouk D."/>
            <person name="Moenne-Loccoz Y."/>
            <person name="Todorovic I."/>
            <person name="Raicevic V."/>
            <person name="Jovicic-Petrovic J."/>
        </authorList>
    </citation>
    <scope>NUCLEOTIDE SEQUENCE [LARGE SCALE GENOMIC DNA]</scope>
    <source>
        <strain evidence="2">IT-P374</strain>
    </source>
</reference>
<proteinExistence type="predicted"/>
<evidence type="ECO:0000313" key="2">
    <source>
        <dbReference type="Proteomes" id="UP001222282"/>
    </source>
</evidence>
<dbReference type="InterPro" id="IPR007739">
    <property type="entry name" value="RgpF"/>
</dbReference>
<name>A0ABY7ZGC6_9PSED</name>
<keyword evidence="2" id="KW-1185">Reference proteome</keyword>
<dbReference type="Pfam" id="PF05045">
    <property type="entry name" value="RgpF"/>
    <property type="match status" value="1"/>
</dbReference>
<accession>A0ABY7ZGC6</accession>
<dbReference type="Proteomes" id="UP001222282">
    <property type="component" value="Chromosome"/>
</dbReference>